<gene>
    <name evidence="9" type="primary">leuS</name>
    <name evidence="14" type="ORF">SAMN06295970_101237</name>
</gene>
<keyword evidence="4 9" id="KW-0547">Nucleotide-binding</keyword>
<dbReference type="Gene3D" id="3.10.20.590">
    <property type="match status" value="1"/>
</dbReference>
<dbReference type="SUPFAM" id="SSF52374">
    <property type="entry name" value="Nucleotidylyl transferase"/>
    <property type="match status" value="1"/>
</dbReference>
<feature type="domain" description="Aminoacyl-tRNA synthetase class Ia" evidence="11">
    <location>
        <begin position="639"/>
        <end position="688"/>
    </location>
</feature>
<keyword evidence="5 9" id="KW-0067">ATP-binding</keyword>
<dbReference type="InterPro" id="IPR009080">
    <property type="entry name" value="tRNAsynth_Ia_anticodon-bd"/>
</dbReference>
<dbReference type="Gene3D" id="3.40.50.620">
    <property type="entry name" value="HUPs"/>
    <property type="match status" value="2"/>
</dbReference>
<dbReference type="Gene3D" id="2.20.28.290">
    <property type="match status" value="1"/>
</dbReference>
<evidence type="ECO:0000256" key="1">
    <source>
        <dbReference type="ARBA" id="ARBA00005594"/>
    </source>
</evidence>
<keyword evidence="6 9" id="KW-0648">Protein biosynthesis</keyword>
<feature type="domain" description="Aminoacyl-tRNA synthetase class Ia" evidence="11">
    <location>
        <begin position="445"/>
        <end position="601"/>
    </location>
</feature>
<dbReference type="InterPro" id="IPR025709">
    <property type="entry name" value="Leu_tRNA-synth_edit"/>
</dbReference>
<dbReference type="PANTHER" id="PTHR43740">
    <property type="entry name" value="LEUCYL-TRNA SYNTHETASE"/>
    <property type="match status" value="1"/>
</dbReference>
<dbReference type="Pfam" id="PF08264">
    <property type="entry name" value="Anticodon_1"/>
    <property type="match status" value="1"/>
</dbReference>
<dbReference type="InterPro" id="IPR002300">
    <property type="entry name" value="aa-tRNA-synth_Ia"/>
</dbReference>
<evidence type="ECO:0000256" key="5">
    <source>
        <dbReference type="ARBA" id="ARBA00022840"/>
    </source>
</evidence>
<evidence type="ECO:0000256" key="10">
    <source>
        <dbReference type="RuleBase" id="RU363035"/>
    </source>
</evidence>
<dbReference type="InterPro" id="IPR001412">
    <property type="entry name" value="aa-tRNA-synth_I_CS"/>
</dbReference>
<feature type="domain" description="Leucyl-tRNA synthetase editing" evidence="13">
    <location>
        <begin position="229"/>
        <end position="431"/>
    </location>
</feature>
<dbReference type="PRINTS" id="PR00985">
    <property type="entry name" value="TRNASYNTHLEU"/>
</dbReference>
<feature type="domain" description="Aminoacyl-tRNA synthetase class Ia" evidence="11">
    <location>
        <begin position="16"/>
        <end position="222"/>
    </location>
</feature>
<keyword evidence="2 9" id="KW-0963">Cytoplasm</keyword>
<dbReference type="InterPro" id="IPR002302">
    <property type="entry name" value="Leu-tRNA-ligase"/>
</dbReference>
<keyword evidence="7 9" id="KW-0030">Aminoacyl-tRNA synthetase</keyword>
<feature type="domain" description="Methionyl/Valyl/Leucyl/Isoleucyl-tRNA synthetase anticodon-binding" evidence="12">
    <location>
        <begin position="730"/>
        <end position="857"/>
    </location>
</feature>
<dbReference type="RefSeq" id="WP_283440388.1">
    <property type="nucleotide sequence ID" value="NZ_FXUL01000001.1"/>
</dbReference>
<dbReference type="HAMAP" id="MF_00049_B">
    <property type="entry name" value="Leu_tRNA_synth_B"/>
    <property type="match status" value="1"/>
</dbReference>
<dbReference type="PANTHER" id="PTHR43740:SF2">
    <property type="entry name" value="LEUCINE--TRNA LIGASE, MITOCHONDRIAL"/>
    <property type="match status" value="1"/>
</dbReference>
<keyword evidence="3 9" id="KW-0436">Ligase</keyword>
<evidence type="ECO:0000256" key="4">
    <source>
        <dbReference type="ARBA" id="ARBA00022741"/>
    </source>
</evidence>
<dbReference type="Pfam" id="PF00133">
    <property type="entry name" value="tRNA-synt_1"/>
    <property type="match status" value="3"/>
</dbReference>
<feature type="binding site" evidence="9">
    <location>
        <position position="652"/>
    </location>
    <ligand>
        <name>ATP</name>
        <dbReference type="ChEBI" id="CHEBI:30616"/>
    </ligand>
</feature>
<dbReference type="Pfam" id="PF13603">
    <property type="entry name" value="tRNA-synt_1_2"/>
    <property type="match status" value="1"/>
</dbReference>
<proteinExistence type="inferred from homology"/>
<evidence type="ECO:0000259" key="13">
    <source>
        <dbReference type="Pfam" id="PF13603"/>
    </source>
</evidence>
<comment type="subcellular location">
    <subcellularLocation>
        <location evidence="9">Cytoplasm</location>
    </subcellularLocation>
</comment>
<comment type="caution">
    <text evidence="14">The sequence shown here is derived from an EMBL/GenBank/DDBJ whole genome shotgun (WGS) entry which is preliminary data.</text>
</comment>
<evidence type="ECO:0000313" key="14">
    <source>
        <dbReference type="EMBL" id="SMP42845.1"/>
    </source>
</evidence>
<dbReference type="InterPro" id="IPR009008">
    <property type="entry name" value="Val/Leu/Ile-tRNA-synth_edit"/>
</dbReference>
<dbReference type="EMBL" id="FXUL01000001">
    <property type="protein sequence ID" value="SMP42845.1"/>
    <property type="molecule type" value="Genomic_DNA"/>
</dbReference>
<dbReference type="CDD" id="cd07958">
    <property type="entry name" value="Anticodon_Ia_Leu_BEm"/>
    <property type="match status" value="1"/>
</dbReference>
<dbReference type="CDD" id="cd00812">
    <property type="entry name" value="LeuRS_core"/>
    <property type="match status" value="1"/>
</dbReference>
<dbReference type="NCBIfam" id="TIGR00396">
    <property type="entry name" value="leuS_bact"/>
    <property type="match status" value="1"/>
</dbReference>
<reference evidence="14 15" key="1">
    <citation type="submission" date="2017-05" db="EMBL/GenBank/DDBJ databases">
        <authorList>
            <person name="Varghese N."/>
            <person name="Submissions S."/>
        </authorList>
    </citation>
    <scope>NUCLEOTIDE SEQUENCE [LARGE SCALE GENOMIC DNA]</scope>
    <source>
        <strain evidence="14 15">DSM 26001</strain>
    </source>
</reference>
<evidence type="ECO:0000256" key="8">
    <source>
        <dbReference type="ARBA" id="ARBA00047469"/>
    </source>
</evidence>
<dbReference type="EC" id="6.1.1.4" evidence="9"/>
<comment type="catalytic activity">
    <reaction evidence="8 9">
        <text>tRNA(Leu) + L-leucine + ATP = L-leucyl-tRNA(Leu) + AMP + diphosphate</text>
        <dbReference type="Rhea" id="RHEA:11688"/>
        <dbReference type="Rhea" id="RHEA-COMP:9613"/>
        <dbReference type="Rhea" id="RHEA-COMP:9622"/>
        <dbReference type="ChEBI" id="CHEBI:30616"/>
        <dbReference type="ChEBI" id="CHEBI:33019"/>
        <dbReference type="ChEBI" id="CHEBI:57427"/>
        <dbReference type="ChEBI" id="CHEBI:78442"/>
        <dbReference type="ChEBI" id="CHEBI:78494"/>
        <dbReference type="ChEBI" id="CHEBI:456215"/>
        <dbReference type="EC" id="6.1.1.4"/>
    </reaction>
</comment>
<feature type="short sequence motif" description="'HIGH' region" evidence="9">
    <location>
        <begin position="48"/>
        <end position="58"/>
    </location>
</feature>
<dbReference type="InterPro" id="IPR014729">
    <property type="entry name" value="Rossmann-like_a/b/a_fold"/>
</dbReference>
<evidence type="ECO:0000256" key="2">
    <source>
        <dbReference type="ARBA" id="ARBA00022490"/>
    </source>
</evidence>
<keyword evidence="15" id="KW-1185">Reference proteome</keyword>
<evidence type="ECO:0000256" key="6">
    <source>
        <dbReference type="ARBA" id="ARBA00022917"/>
    </source>
</evidence>
<evidence type="ECO:0000259" key="12">
    <source>
        <dbReference type="Pfam" id="PF08264"/>
    </source>
</evidence>
<protein>
    <recommendedName>
        <fullName evidence="9">Leucine--tRNA ligase</fullName>
        <ecNumber evidence="9">6.1.1.4</ecNumber>
    </recommendedName>
    <alternativeName>
        <fullName evidence="9">Leucyl-tRNA synthetase</fullName>
        <shortName evidence="9">LeuRS</shortName>
    </alternativeName>
</protein>
<evidence type="ECO:0000259" key="11">
    <source>
        <dbReference type="Pfam" id="PF00133"/>
    </source>
</evidence>
<dbReference type="SUPFAM" id="SSF47323">
    <property type="entry name" value="Anticodon-binding domain of a subclass of class I aminoacyl-tRNA synthetases"/>
    <property type="match status" value="1"/>
</dbReference>
<evidence type="ECO:0000256" key="9">
    <source>
        <dbReference type="HAMAP-Rule" id="MF_00049"/>
    </source>
</evidence>
<evidence type="ECO:0000256" key="7">
    <source>
        <dbReference type="ARBA" id="ARBA00023146"/>
    </source>
</evidence>
<feature type="short sequence motif" description="'KMSKS' region" evidence="9">
    <location>
        <begin position="649"/>
        <end position="653"/>
    </location>
</feature>
<dbReference type="SUPFAM" id="SSF50677">
    <property type="entry name" value="ValRS/IleRS/LeuRS editing domain"/>
    <property type="match status" value="1"/>
</dbReference>
<accession>A0ABY1PQQ9</accession>
<comment type="similarity">
    <text evidence="1 9 10">Belongs to the class-I aminoacyl-tRNA synthetase family.</text>
</comment>
<sequence>MQEKYNHAEVENIARDHWQAIDAYRAVEHAKDHNGQEKPKFYACSMLPYPSGKLHMGHVRNYTINDVMYRYLRMNGYNVLMPMGWDAFGMPAENAAMANNVPPAQWTYANIAHMKQQMSAMGLAIDWSREMTACSPDYYKWNQWMFLKMLEKGIVYKKTGTVNWDPVDQTVLANEQVIDGRGWRSGAVIEKREIPMYYARITDYAEELLERVENGLPGWPERVRIMQSNWIGKSTGVRFAFPYDLTEAGSSTHPLPADDGGFPLQGKLWVFTTRADTIKGVTFCAIAPEHPMATFAARNNRELADFIAECRQGSVIEADMATMEKKGMPTGLFVTHPLTGKLIEVWVGNYVLITYGDGAVMGVPAHDERDFAFAKKYVLPIEQVVGVEGKTFSTETWHDWYADKENGRCINSGKYDGMNYQQAVDAIAADLAERGLGEKKVTYRLRDWGISRQRYWGTPIPIIHCGSCGDVPVPEKDLPVILPEDCVPDGSGNPLNKHEGFLHVDCPQCGKPARRETDTMDTFVDSSWYFMRYCSPGSNDAMVDARNDYWMPMDQYIGGIEHAVLHLLYARFWTKVMRDFGLVKFDEPFTKLLTQGMVLNETYYREDEAGKKTWYNPADVTLTTDDRGRPVSAVLASDGVAVQIGGTEKMSKSKNNGIDPQAQIDQYGADTARLFTMFASPPEQTLEWSGTGVEGANRFLRRVWAFAHAQAPRITAGAALDASALTDAHKTLRREVHKVLQQADHDYRRTQYNTVVSAAMKLLNTLEAARLDDAPASSAVLAEGLSIFLRVLYPVAPHITHVLWQQLGYAAALGDILDAPWPQVDAAALEQAEIELMIQVNGKLRGSIRVPKDADKAAIEAAALASEGVQKFITGTPKKVIVVPGKLVNIVA</sequence>
<evidence type="ECO:0000256" key="3">
    <source>
        <dbReference type="ARBA" id="ARBA00022598"/>
    </source>
</evidence>
<dbReference type="InterPro" id="IPR013155">
    <property type="entry name" value="M/V/L/I-tRNA-synth_anticd-bd"/>
</dbReference>
<evidence type="ECO:0000313" key="15">
    <source>
        <dbReference type="Proteomes" id="UP001158049"/>
    </source>
</evidence>
<dbReference type="Proteomes" id="UP001158049">
    <property type="component" value="Unassembled WGS sequence"/>
</dbReference>
<dbReference type="Gene3D" id="1.10.730.10">
    <property type="entry name" value="Isoleucyl-tRNA Synthetase, Domain 1"/>
    <property type="match status" value="1"/>
</dbReference>
<name>A0ABY1PQQ9_9BURK</name>
<dbReference type="PROSITE" id="PS00178">
    <property type="entry name" value="AA_TRNA_LIGASE_I"/>
    <property type="match status" value="1"/>
</dbReference>
<organism evidence="14 15">
    <name type="scientific">Noviherbaspirillum suwonense</name>
    <dbReference type="NCBI Taxonomy" id="1224511"/>
    <lineage>
        <taxon>Bacteria</taxon>
        <taxon>Pseudomonadati</taxon>
        <taxon>Pseudomonadota</taxon>
        <taxon>Betaproteobacteria</taxon>
        <taxon>Burkholderiales</taxon>
        <taxon>Oxalobacteraceae</taxon>
        <taxon>Noviherbaspirillum</taxon>
    </lineage>
</organism>